<proteinExistence type="predicted"/>
<evidence type="ECO:0000313" key="3">
    <source>
        <dbReference type="Proteomes" id="UP000887226"/>
    </source>
</evidence>
<organism evidence="2 3">
    <name type="scientific">Calycina marina</name>
    <dbReference type="NCBI Taxonomy" id="1763456"/>
    <lineage>
        <taxon>Eukaryota</taxon>
        <taxon>Fungi</taxon>
        <taxon>Dikarya</taxon>
        <taxon>Ascomycota</taxon>
        <taxon>Pezizomycotina</taxon>
        <taxon>Leotiomycetes</taxon>
        <taxon>Helotiales</taxon>
        <taxon>Pezizellaceae</taxon>
        <taxon>Calycina</taxon>
    </lineage>
</organism>
<accession>A0A9P7Z8S1</accession>
<feature type="region of interest" description="Disordered" evidence="1">
    <location>
        <begin position="136"/>
        <end position="206"/>
    </location>
</feature>
<dbReference type="EMBL" id="MU253770">
    <property type="protein sequence ID" value="KAG9247524.1"/>
    <property type="molecule type" value="Genomic_DNA"/>
</dbReference>
<evidence type="ECO:0000313" key="2">
    <source>
        <dbReference type="EMBL" id="KAG9247524.1"/>
    </source>
</evidence>
<comment type="caution">
    <text evidence="2">The sequence shown here is derived from an EMBL/GenBank/DDBJ whole genome shotgun (WGS) entry which is preliminary data.</text>
</comment>
<evidence type="ECO:0000256" key="1">
    <source>
        <dbReference type="SAM" id="MobiDB-lite"/>
    </source>
</evidence>
<keyword evidence="3" id="KW-1185">Reference proteome</keyword>
<sequence>MPTRTSLNIDEAPNEAVNQTYVTAGTQMSLIDEDEARSQYFLKSPSEGSGQDDCSLCLDQATSPKSTIVCPLCSTRHPSIASKKQKAVVMCSLCATRQPSLAQNNKESQADCPWCQMWRAPFFPRDETQCLFCTEPQGPQASAQPKQASDDEPPLLEGKSCEEPGGGGSSKAPVPDPIKRLPPTELRAQSISSKSSKPTKSYVKEKMQTPLPPVPAYLETNDMNGAELAAESYHLTQSNASTLDFPRSRPKFSNTDVFKGLQVATNAACDEDINEWVQKVTGHDIRQFLAGLSALEGLGTNTMAAVARRAAKQKRQEVRAWEKKGAQ</sequence>
<gene>
    <name evidence="2" type="ORF">BJ878DRAFT_539234</name>
</gene>
<name>A0A9P7Z8S1_9HELO</name>
<dbReference type="AlphaFoldDB" id="A0A9P7Z8S1"/>
<feature type="compositionally biased region" description="Low complexity" evidence="1">
    <location>
        <begin position="190"/>
        <end position="201"/>
    </location>
</feature>
<protein>
    <submittedName>
        <fullName evidence="2">Uncharacterized protein</fullName>
    </submittedName>
</protein>
<dbReference type="Proteomes" id="UP000887226">
    <property type="component" value="Unassembled WGS sequence"/>
</dbReference>
<feature type="compositionally biased region" description="Polar residues" evidence="1">
    <location>
        <begin position="137"/>
        <end position="147"/>
    </location>
</feature>
<reference evidence="2" key="1">
    <citation type="journal article" date="2021" name="IMA Fungus">
        <title>Genomic characterization of three marine fungi, including Emericellopsis atlantica sp. nov. with signatures of a generalist lifestyle and marine biomass degradation.</title>
        <authorList>
            <person name="Hagestad O.C."/>
            <person name="Hou L."/>
            <person name="Andersen J.H."/>
            <person name="Hansen E.H."/>
            <person name="Altermark B."/>
            <person name="Li C."/>
            <person name="Kuhnert E."/>
            <person name="Cox R.J."/>
            <person name="Crous P.W."/>
            <person name="Spatafora J.W."/>
            <person name="Lail K."/>
            <person name="Amirebrahimi M."/>
            <person name="Lipzen A."/>
            <person name="Pangilinan J."/>
            <person name="Andreopoulos W."/>
            <person name="Hayes R.D."/>
            <person name="Ng V."/>
            <person name="Grigoriev I.V."/>
            <person name="Jackson S.A."/>
            <person name="Sutton T.D.S."/>
            <person name="Dobson A.D.W."/>
            <person name="Rama T."/>
        </authorList>
    </citation>
    <scope>NUCLEOTIDE SEQUENCE</scope>
    <source>
        <strain evidence="2">TRa3180A</strain>
    </source>
</reference>
<dbReference type="OrthoDB" id="3554803at2759"/>